<name>A0A0H5RER7_9EUKA</name>
<feature type="transmembrane region" description="Helical" evidence="5">
    <location>
        <begin position="214"/>
        <end position="235"/>
    </location>
</feature>
<dbReference type="Pfam" id="PF02104">
    <property type="entry name" value="SURF1"/>
    <property type="match status" value="1"/>
</dbReference>
<evidence type="ECO:0000313" key="6">
    <source>
        <dbReference type="EMBL" id="CRZ12528.1"/>
    </source>
</evidence>
<dbReference type="EMBL" id="HACM01012086">
    <property type="protein sequence ID" value="CRZ12528.1"/>
    <property type="molecule type" value="Transcribed_RNA"/>
</dbReference>
<evidence type="ECO:0000256" key="2">
    <source>
        <dbReference type="ARBA" id="ARBA00022692"/>
    </source>
</evidence>
<dbReference type="InterPro" id="IPR045214">
    <property type="entry name" value="Surf1/Surf4"/>
</dbReference>
<comment type="subcellular location">
    <subcellularLocation>
        <location evidence="1">Membrane</location>
    </subcellularLocation>
    <subcellularLocation>
        <location evidence="5">Mitochondrion inner membrane</location>
        <topology evidence="5">Multi-pass membrane protein</topology>
    </subcellularLocation>
</comment>
<evidence type="ECO:0000256" key="4">
    <source>
        <dbReference type="ARBA" id="ARBA00023136"/>
    </source>
</evidence>
<keyword evidence="5" id="KW-0496">Mitochondrion</keyword>
<evidence type="ECO:0000256" key="5">
    <source>
        <dbReference type="RuleBase" id="RU363076"/>
    </source>
</evidence>
<dbReference type="PROSITE" id="PS50895">
    <property type="entry name" value="SURF1"/>
    <property type="match status" value="1"/>
</dbReference>
<dbReference type="GO" id="GO:0005743">
    <property type="term" value="C:mitochondrial inner membrane"/>
    <property type="evidence" value="ECO:0007669"/>
    <property type="project" value="UniProtKB-SubCell"/>
</dbReference>
<comment type="similarity">
    <text evidence="5">Belongs to the SURF1 family.</text>
</comment>
<dbReference type="CDD" id="cd06662">
    <property type="entry name" value="SURF1"/>
    <property type="match status" value="1"/>
</dbReference>
<dbReference type="PANTHER" id="PTHR23427">
    <property type="entry name" value="SURFEIT LOCUS PROTEIN"/>
    <property type="match status" value="1"/>
</dbReference>
<keyword evidence="2 5" id="KW-0812">Transmembrane</keyword>
<comment type="function">
    <text evidence="5">Probably involved in the biogenesis of the COX complex.</text>
</comment>
<evidence type="ECO:0000256" key="3">
    <source>
        <dbReference type="ARBA" id="ARBA00022989"/>
    </source>
</evidence>
<keyword evidence="3 5" id="KW-1133">Transmembrane helix</keyword>
<accession>A0A0H5RER7</accession>
<proteinExistence type="inferred from homology"/>
<comment type="caution">
    <text evidence="5">Lacks conserved residue(s) required for the propagation of feature annotation.</text>
</comment>
<keyword evidence="4 5" id="KW-0472">Membrane</keyword>
<organism evidence="6">
    <name type="scientific">Spongospora subterranea</name>
    <dbReference type="NCBI Taxonomy" id="70186"/>
    <lineage>
        <taxon>Eukaryota</taxon>
        <taxon>Sar</taxon>
        <taxon>Rhizaria</taxon>
        <taxon>Endomyxa</taxon>
        <taxon>Phytomyxea</taxon>
        <taxon>Plasmodiophorida</taxon>
        <taxon>Plasmodiophoridae</taxon>
        <taxon>Spongospora</taxon>
    </lineage>
</organism>
<dbReference type="PANTHER" id="PTHR23427:SF2">
    <property type="entry name" value="SURFEIT LOCUS PROTEIN 1"/>
    <property type="match status" value="1"/>
</dbReference>
<dbReference type="InterPro" id="IPR002994">
    <property type="entry name" value="Surf1/Shy1"/>
</dbReference>
<keyword evidence="5" id="KW-0999">Mitochondrion inner membrane</keyword>
<protein>
    <recommendedName>
        <fullName evidence="5">SURF1-like protein</fullName>
    </recommendedName>
</protein>
<evidence type="ECO:0000256" key="1">
    <source>
        <dbReference type="ARBA" id="ARBA00004370"/>
    </source>
</evidence>
<dbReference type="AlphaFoldDB" id="A0A0H5RER7"/>
<reference evidence="6" key="1">
    <citation type="submission" date="2015-04" db="EMBL/GenBank/DDBJ databases">
        <title>The genome sequence of the plant pathogenic Rhizarian Plasmodiophora brassicae reveals insights in its biotrophic life cycle and the origin of chitin synthesis.</title>
        <authorList>
            <person name="Schwelm A."/>
            <person name="Fogelqvist J."/>
            <person name="Knaust A."/>
            <person name="Julke S."/>
            <person name="Lilja T."/>
            <person name="Dhandapani V."/>
            <person name="Bonilla-Rosso G."/>
            <person name="Karlsson M."/>
            <person name="Shevchenko A."/>
            <person name="Choi S.R."/>
            <person name="Kim H.G."/>
            <person name="Park J.Y."/>
            <person name="Lim Y.P."/>
            <person name="Ludwig-Muller J."/>
            <person name="Dixelius C."/>
        </authorList>
    </citation>
    <scope>NUCLEOTIDE SEQUENCE</scope>
    <source>
        <tissue evidence="6">Potato root galls</tissue>
    </source>
</reference>
<sequence length="245" mass="26589">MDVIGCGVFSMCSAGTAALGAWQLQRRREKVAQIEARRAQLDGDAIPLTDRPVLWSKVALPPGRYDRQQFLVGPRGGPSTIATDHGSSGISTGGLGYQIIAPFTASDGSVYLVNRGWCQRKSASLGLESLADEPIAGQVGVARPYERILGSAPPPSNIFVSMDAPEMMSRISPDSQTDFFVDLLESNGNSVGGVLHRKRIDDFLHFPTSPEKHVAYAFTWFALSAAVATMTVIRFRKRSKQTFSR</sequence>